<keyword evidence="3" id="KW-1185">Reference proteome</keyword>
<dbReference type="STRING" id="311334.SAMN05421846_11247"/>
<evidence type="ECO:0000313" key="3">
    <source>
        <dbReference type="Proteomes" id="UP000198869"/>
    </source>
</evidence>
<feature type="region of interest" description="Disordered" evidence="1">
    <location>
        <begin position="313"/>
        <end position="342"/>
    </location>
</feature>
<dbReference type="AlphaFoldDB" id="A0A1G8MSY5"/>
<proteinExistence type="predicted"/>
<feature type="compositionally biased region" description="Basic and acidic residues" evidence="1">
    <location>
        <begin position="313"/>
        <end position="323"/>
    </location>
</feature>
<dbReference type="Proteomes" id="UP000198869">
    <property type="component" value="Unassembled WGS sequence"/>
</dbReference>
<protein>
    <submittedName>
        <fullName evidence="2">Uncharacterized protein</fullName>
    </submittedName>
</protein>
<sequence>MNYVPFLVFRYNIFHNYFLENNFIFYNLINLEKPNDVKMPKKGVSAISGNTSPVVGEKNTYHVSDWYPDTPSSERNLKSVTWELFRKRSDGKFTTSNVRKKGDSSFTFGEASLGHTYRLEGYLYAPEGHGIIITPKPNKISQISKVELYYIDDTKGNSFSFMERLRAKAYCINMFNKEVVFTLWEDDAKGAGHNAGNTSIEIQKAKIDKNGVAVAEFMLTKALMQKAMKGEVNTEKLEFYVTVEYYKHNKHATQNVEVENPYAQYYKPKPYQPPVISKAKGSPAEQKPASQKEEKGIIDTAIDKMKELWDWGESKGTSTKEKSPTILKPEGRSPVSVGELKKEERKEEEKLIIFPLLVKPENDTGNKWGEIQKLDG</sequence>
<reference evidence="3" key="1">
    <citation type="submission" date="2016-10" db="EMBL/GenBank/DDBJ databases">
        <authorList>
            <person name="Varghese N."/>
            <person name="Submissions S."/>
        </authorList>
    </citation>
    <scope>NUCLEOTIDE SEQUENCE [LARGE SCALE GENOMIC DNA]</scope>
    <source>
        <strain evidence="3">DSM 17071</strain>
    </source>
</reference>
<gene>
    <name evidence="2" type="ORF">SAMN05421846_11247</name>
</gene>
<evidence type="ECO:0000313" key="2">
    <source>
        <dbReference type="EMBL" id="SDI71101.1"/>
    </source>
</evidence>
<accession>A0A1G8MSY5</accession>
<dbReference type="EMBL" id="FNDW01000012">
    <property type="protein sequence ID" value="SDI71101.1"/>
    <property type="molecule type" value="Genomic_DNA"/>
</dbReference>
<evidence type="ECO:0000256" key="1">
    <source>
        <dbReference type="SAM" id="MobiDB-lite"/>
    </source>
</evidence>
<name>A0A1G8MSY5_9FLAO</name>
<organism evidence="2 3">
    <name type="scientific">Chryseobacterium taeanense</name>
    <dbReference type="NCBI Taxonomy" id="311334"/>
    <lineage>
        <taxon>Bacteria</taxon>
        <taxon>Pseudomonadati</taxon>
        <taxon>Bacteroidota</taxon>
        <taxon>Flavobacteriia</taxon>
        <taxon>Flavobacteriales</taxon>
        <taxon>Weeksellaceae</taxon>
        <taxon>Chryseobacterium group</taxon>
        <taxon>Chryseobacterium</taxon>
    </lineage>
</organism>